<dbReference type="GO" id="GO:0006508">
    <property type="term" value="P:proteolysis"/>
    <property type="evidence" value="ECO:0007669"/>
    <property type="project" value="InterPro"/>
</dbReference>
<dbReference type="InterPro" id="IPR029058">
    <property type="entry name" value="AB_hydrolase_fold"/>
</dbReference>
<evidence type="ECO:0000259" key="3">
    <source>
        <dbReference type="Pfam" id="PF00326"/>
    </source>
</evidence>
<keyword evidence="2" id="KW-0732">Signal</keyword>
<evidence type="ECO:0000256" key="2">
    <source>
        <dbReference type="SAM" id="SignalP"/>
    </source>
</evidence>
<dbReference type="PANTHER" id="PTHR42776">
    <property type="entry name" value="SERINE PEPTIDASE S9 FAMILY MEMBER"/>
    <property type="match status" value="1"/>
</dbReference>
<protein>
    <submittedName>
        <fullName evidence="4">S9 family peptidase</fullName>
    </submittedName>
</protein>
<dbReference type="Gene3D" id="3.40.50.1820">
    <property type="entry name" value="alpha/beta hydrolase"/>
    <property type="match status" value="1"/>
</dbReference>
<dbReference type="Proteomes" id="UP000284006">
    <property type="component" value="Unassembled WGS sequence"/>
</dbReference>
<dbReference type="InterPro" id="IPR001375">
    <property type="entry name" value="Peptidase_S9_cat"/>
</dbReference>
<feature type="signal peptide" evidence="2">
    <location>
        <begin position="1"/>
        <end position="31"/>
    </location>
</feature>
<name>A0A418Y4V4_9BURK</name>
<keyword evidence="5" id="KW-1185">Reference proteome</keyword>
<keyword evidence="1" id="KW-0378">Hydrolase</keyword>
<comment type="caution">
    <text evidence="4">The sequence shown here is derived from an EMBL/GenBank/DDBJ whole genome shotgun (WGS) entry which is preliminary data.</text>
</comment>
<feature type="chain" id="PRO_5019145371" evidence="2">
    <location>
        <begin position="32"/>
        <end position="347"/>
    </location>
</feature>
<gene>
    <name evidence="4" type="ORF">D3872_07695</name>
</gene>
<organism evidence="4 5">
    <name type="scientific">Massilia cavernae</name>
    <dbReference type="NCBI Taxonomy" id="2320864"/>
    <lineage>
        <taxon>Bacteria</taxon>
        <taxon>Pseudomonadati</taxon>
        <taxon>Pseudomonadota</taxon>
        <taxon>Betaproteobacteria</taxon>
        <taxon>Burkholderiales</taxon>
        <taxon>Oxalobacteraceae</taxon>
        <taxon>Telluria group</taxon>
        <taxon>Massilia</taxon>
    </lineage>
</organism>
<proteinExistence type="predicted"/>
<dbReference type="GO" id="GO:0004252">
    <property type="term" value="F:serine-type endopeptidase activity"/>
    <property type="evidence" value="ECO:0007669"/>
    <property type="project" value="TreeGrafter"/>
</dbReference>
<evidence type="ECO:0000313" key="4">
    <source>
        <dbReference type="EMBL" id="RJG20895.1"/>
    </source>
</evidence>
<sequence>MKEFAVFLSKLKSCCTLLTCAAPLLLIPAHAQDAAPKEGTLDKYINLDAKDTATKLDITNHTLYEQEQRIITLNFHMEYGDRVKLKRVAFASADRTLIPGYVFTPRTMQAGKRYPGLVMVHGGFHERFDWRWFQLVDTAVSKGYVVIFPEYRGSRGYGANHYRNEYGITDTADVLASADYLGKQSYVDPGRLGIIGQSRGGMVTLLAIQKAPDKFKAAVDIVGLTDLVAYMAYKPEYRRLEVAHESAYFKNKLPDENLAAYMEVSPINHVDKINSPLLVLATSNDKIVPLALHTGRLLDALKAKGKTYESHIYDNAPGGHIFMDGDTDDQRDAMKRTFEFVGRYLKP</sequence>
<dbReference type="SUPFAM" id="SSF53474">
    <property type="entry name" value="alpha/beta-Hydrolases"/>
    <property type="match status" value="1"/>
</dbReference>
<accession>A0A418Y4V4</accession>
<reference evidence="4 5" key="1">
    <citation type="submission" date="2018-09" db="EMBL/GenBank/DDBJ databases">
        <authorList>
            <person name="Zhu H."/>
        </authorList>
    </citation>
    <scope>NUCLEOTIDE SEQUENCE [LARGE SCALE GENOMIC DNA]</scope>
    <source>
        <strain evidence="4 5">K1S02-61</strain>
    </source>
</reference>
<dbReference type="EMBL" id="QYUP01000076">
    <property type="protein sequence ID" value="RJG20895.1"/>
    <property type="molecule type" value="Genomic_DNA"/>
</dbReference>
<evidence type="ECO:0000256" key="1">
    <source>
        <dbReference type="ARBA" id="ARBA00022801"/>
    </source>
</evidence>
<dbReference type="AlphaFoldDB" id="A0A418Y4V4"/>
<dbReference type="Pfam" id="PF00326">
    <property type="entry name" value="Peptidase_S9"/>
    <property type="match status" value="1"/>
</dbReference>
<dbReference type="PANTHER" id="PTHR42776:SF27">
    <property type="entry name" value="DIPEPTIDYL PEPTIDASE FAMILY MEMBER 6"/>
    <property type="match status" value="1"/>
</dbReference>
<evidence type="ECO:0000313" key="5">
    <source>
        <dbReference type="Proteomes" id="UP000284006"/>
    </source>
</evidence>
<feature type="domain" description="Peptidase S9 prolyl oligopeptidase catalytic" evidence="3">
    <location>
        <begin position="138"/>
        <end position="346"/>
    </location>
</feature>